<dbReference type="EMBL" id="WTVQ01000016">
    <property type="protein sequence ID" value="NMG75314.1"/>
    <property type="molecule type" value="Genomic_DNA"/>
</dbReference>
<sequence>MAQPNKVCVLVAEVPGADRLADALDADEASHAIERCMHRMDRAIEANAGTALRRGPARICALFERSDGAILAACEMLERVQSLPPLRGLRMAIRVGLHYGAAESGDGEHIATCLAEAAKPGHALASAAVLSELSPGTRQFAGAAPSRNPALAGLGWPAYAVGRQPGAIASIPVTTRISPRLRIRHQQDILFVEETRPVLLFGRELGNDVVIHDPRASRQHARIERRREGFVLIDQSTNGTFLAEDGSTERCIKAGEVPLAGAGRIGCGFSANEIERDLVFFEIL</sequence>
<evidence type="ECO:0000313" key="3">
    <source>
        <dbReference type="Proteomes" id="UP000648984"/>
    </source>
</evidence>
<keyword evidence="3" id="KW-1185">Reference proteome</keyword>
<dbReference type="PROSITE" id="PS50006">
    <property type="entry name" value="FHA_DOMAIN"/>
    <property type="match status" value="1"/>
</dbReference>
<comment type="caution">
    <text evidence="2">The sequence shown here is derived from an EMBL/GenBank/DDBJ whole genome shotgun (WGS) entry which is preliminary data.</text>
</comment>
<dbReference type="CDD" id="cd00060">
    <property type="entry name" value="FHA"/>
    <property type="match status" value="1"/>
</dbReference>
<gene>
    <name evidence="2" type="ORF">GPA25_11160</name>
</gene>
<dbReference type="SMART" id="SM00240">
    <property type="entry name" value="FHA"/>
    <property type="match status" value="1"/>
</dbReference>
<protein>
    <submittedName>
        <fullName evidence="2">FHA domain-containing protein</fullName>
    </submittedName>
</protein>
<evidence type="ECO:0000259" key="1">
    <source>
        <dbReference type="PROSITE" id="PS50006"/>
    </source>
</evidence>
<name>A0ABX1QDP8_9RHOO</name>
<dbReference type="Proteomes" id="UP000648984">
    <property type="component" value="Unassembled WGS sequence"/>
</dbReference>
<dbReference type="Gene3D" id="2.60.200.20">
    <property type="match status" value="1"/>
</dbReference>
<dbReference type="Pfam" id="PF00498">
    <property type="entry name" value="FHA"/>
    <property type="match status" value="1"/>
</dbReference>
<evidence type="ECO:0000313" key="2">
    <source>
        <dbReference type="EMBL" id="NMG75314.1"/>
    </source>
</evidence>
<dbReference type="InterPro" id="IPR050923">
    <property type="entry name" value="Cell_Proc_Reg/RNA_Proc"/>
</dbReference>
<dbReference type="InterPro" id="IPR029787">
    <property type="entry name" value="Nucleotide_cyclase"/>
</dbReference>
<proteinExistence type="predicted"/>
<feature type="domain" description="FHA" evidence="1">
    <location>
        <begin position="199"/>
        <end position="242"/>
    </location>
</feature>
<dbReference type="SUPFAM" id="SSF49879">
    <property type="entry name" value="SMAD/FHA domain"/>
    <property type="match status" value="1"/>
</dbReference>
<accession>A0ABX1QDP8</accession>
<dbReference type="PANTHER" id="PTHR23308">
    <property type="entry name" value="NUCLEAR INHIBITOR OF PROTEIN PHOSPHATASE-1"/>
    <property type="match status" value="1"/>
</dbReference>
<dbReference type="InterPro" id="IPR008984">
    <property type="entry name" value="SMAD_FHA_dom_sf"/>
</dbReference>
<dbReference type="RefSeq" id="WP_169260464.1">
    <property type="nucleotide sequence ID" value="NZ_WTVQ01000016.1"/>
</dbReference>
<dbReference type="SUPFAM" id="SSF55073">
    <property type="entry name" value="Nucleotide cyclase"/>
    <property type="match status" value="1"/>
</dbReference>
<organism evidence="2 3">
    <name type="scientific">Aromatoleum diolicum</name>
    <dbReference type="NCBI Taxonomy" id="75796"/>
    <lineage>
        <taxon>Bacteria</taxon>
        <taxon>Pseudomonadati</taxon>
        <taxon>Pseudomonadota</taxon>
        <taxon>Betaproteobacteria</taxon>
        <taxon>Rhodocyclales</taxon>
        <taxon>Rhodocyclaceae</taxon>
        <taxon>Aromatoleum</taxon>
    </lineage>
</organism>
<dbReference type="Gene3D" id="3.30.70.1230">
    <property type="entry name" value="Nucleotide cyclase"/>
    <property type="match status" value="1"/>
</dbReference>
<dbReference type="InterPro" id="IPR000253">
    <property type="entry name" value="FHA_dom"/>
</dbReference>
<reference evidence="2 3" key="1">
    <citation type="submission" date="2019-12" db="EMBL/GenBank/DDBJ databases">
        <title>Comparative genomics gives insights into the taxonomy of the Azoarcus-Aromatoleum group and reveals separate origins of nif in the plant-associated Azoarcus and non-plant-associated Aromatoleum sub-groups.</title>
        <authorList>
            <person name="Lafos M."/>
            <person name="Maluk M."/>
            <person name="Batista M."/>
            <person name="Junghare M."/>
            <person name="Carmona M."/>
            <person name="Faoro H."/>
            <person name="Cruz L.M."/>
            <person name="Battistoni F."/>
            <person name="De Souza E."/>
            <person name="Pedrosa F."/>
            <person name="Chen W.-M."/>
            <person name="Poole P.S."/>
            <person name="Dixon R.A."/>
            <person name="James E.K."/>
        </authorList>
    </citation>
    <scope>NUCLEOTIDE SEQUENCE [LARGE SCALE GENOMIC DNA]</scope>
    <source>
        <strain evidence="2 3">22Lin</strain>
    </source>
</reference>